<name>A0A0X3TMD0_9RHOB</name>
<comment type="caution">
    <text evidence="3">The sequence shown here is derived from an EMBL/GenBank/DDBJ whole genome shotgun (WGS) entry which is preliminary data.</text>
</comment>
<accession>A0A0X3TMD0</accession>
<dbReference type="Pfam" id="PF09865">
    <property type="entry name" value="DUF2092"/>
    <property type="match status" value="1"/>
</dbReference>
<dbReference type="STRING" id="1685379.AVO45_10280"/>
<dbReference type="OrthoDB" id="116979at2"/>
<keyword evidence="1 2" id="KW-0732">Signal</keyword>
<dbReference type="AlphaFoldDB" id="A0A0X3TMD0"/>
<reference evidence="3 4" key="1">
    <citation type="submission" date="2015-12" db="EMBL/GenBank/DDBJ databases">
        <authorList>
            <person name="Shamseldin A."/>
            <person name="Moawad H."/>
            <person name="Abd El-Rahim W.M."/>
            <person name="Sadowsky M.J."/>
        </authorList>
    </citation>
    <scope>NUCLEOTIDE SEQUENCE [LARGE SCALE GENOMIC DNA]</scope>
    <source>
        <strain evidence="3 4">ZGT118</strain>
    </source>
</reference>
<protein>
    <recommendedName>
        <fullName evidence="5">DUF2092 domain-containing protein</fullName>
    </recommendedName>
</protein>
<organism evidence="3 4">
    <name type="scientific">Ruegeria marisrubri</name>
    <dbReference type="NCBI Taxonomy" id="1685379"/>
    <lineage>
        <taxon>Bacteria</taxon>
        <taxon>Pseudomonadati</taxon>
        <taxon>Pseudomonadota</taxon>
        <taxon>Alphaproteobacteria</taxon>
        <taxon>Rhodobacterales</taxon>
        <taxon>Roseobacteraceae</taxon>
        <taxon>Ruegeria</taxon>
    </lineage>
</organism>
<dbReference type="RefSeq" id="WP_068347720.1">
    <property type="nucleotide sequence ID" value="NZ_LQBQ01000034.1"/>
</dbReference>
<sequence length="260" mass="28570">MLRMNGRYLLSLAVCLSTWLASPAALQADEADARRILQEMSEYLDGLDGFNFGFDAEHELVSTNGEKFGLRSSGRVVIKRPDRLYIHRHAGFSKFDFLYDGQTLAVQDSASGLRAKEAVPDGIDGLIDELRDTYGRPLPAADLIVSSAYDVLMEDVTEVKDLGFGVVNGVECDHLAFRNAQVDWQIWIARGDAPYPCLMVITTRDIAQAPQYRVAITSWSEDAGEIPAALPGDAFSDTDIGTFAAEAHGFPPNYTLEDTQ</sequence>
<proteinExistence type="predicted"/>
<dbReference type="Proteomes" id="UP000053791">
    <property type="component" value="Unassembled WGS sequence"/>
</dbReference>
<evidence type="ECO:0000313" key="3">
    <source>
        <dbReference type="EMBL" id="KUJ76873.1"/>
    </source>
</evidence>
<evidence type="ECO:0000256" key="2">
    <source>
        <dbReference type="SAM" id="SignalP"/>
    </source>
</evidence>
<feature type="signal peptide" evidence="2">
    <location>
        <begin position="1"/>
        <end position="27"/>
    </location>
</feature>
<keyword evidence="4" id="KW-1185">Reference proteome</keyword>
<gene>
    <name evidence="3" type="ORF">AVO45_10280</name>
</gene>
<evidence type="ECO:0000256" key="1">
    <source>
        <dbReference type="ARBA" id="ARBA00022729"/>
    </source>
</evidence>
<dbReference type="EMBL" id="LQBQ01000034">
    <property type="protein sequence ID" value="KUJ76873.1"/>
    <property type="molecule type" value="Genomic_DNA"/>
</dbReference>
<evidence type="ECO:0008006" key="5">
    <source>
        <dbReference type="Google" id="ProtNLM"/>
    </source>
</evidence>
<dbReference type="InterPro" id="IPR029046">
    <property type="entry name" value="LolA/LolB/LppX"/>
</dbReference>
<feature type="chain" id="PRO_5007054192" description="DUF2092 domain-containing protein" evidence="2">
    <location>
        <begin position="28"/>
        <end position="260"/>
    </location>
</feature>
<dbReference type="InterPro" id="IPR019207">
    <property type="entry name" value="DUF2092"/>
</dbReference>
<dbReference type="SUPFAM" id="SSF89392">
    <property type="entry name" value="Prokaryotic lipoproteins and lipoprotein localization factors"/>
    <property type="match status" value="1"/>
</dbReference>
<evidence type="ECO:0000313" key="4">
    <source>
        <dbReference type="Proteomes" id="UP000053791"/>
    </source>
</evidence>